<dbReference type="KEGG" id="bcy:Bcer98_1288"/>
<reference evidence="1 2" key="1">
    <citation type="journal article" date="2008" name="Chem. Biol. Interact.">
        <title>Extending the Bacillus cereus group genomics to putative food-borne pathogens of different toxicity.</title>
        <authorList>
            <person name="Lapidus A."/>
            <person name="Goltsman E."/>
            <person name="Auger S."/>
            <person name="Galleron N."/>
            <person name="Segurens B."/>
            <person name="Dossat C."/>
            <person name="Land M.L."/>
            <person name="Broussolle V."/>
            <person name="Brillard J."/>
            <person name="Guinebretiere M.H."/>
            <person name="Sanchis V."/>
            <person name="Nguen-The C."/>
            <person name="Lereclus D."/>
            <person name="Richardson P."/>
            <person name="Wincker P."/>
            <person name="Weissenbach J."/>
            <person name="Ehrlich S.D."/>
            <person name="Sorokin A."/>
        </authorList>
    </citation>
    <scope>NUCLEOTIDE SEQUENCE [LARGE SCALE GENOMIC DNA]</scope>
    <source>
        <strain evidence="2">DSM 22905 / CIP 110041 / 391-98 / NVH 391-98</strain>
    </source>
</reference>
<protein>
    <submittedName>
        <fullName evidence="1">Uncharacterized protein</fullName>
    </submittedName>
</protein>
<dbReference type="HOGENOM" id="CLU_199752_0_0_9"/>
<dbReference type="OrthoDB" id="2932668at2"/>
<dbReference type="RefSeq" id="WP_000485079.1">
    <property type="nucleotide sequence ID" value="NC_009674.1"/>
</dbReference>
<organism evidence="1 2">
    <name type="scientific">Bacillus cytotoxicus (strain DSM 22905 / CIP 110041 / 391-98 / NVH 391-98)</name>
    <dbReference type="NCBI Taxonomy" id="315749"/>
    <lineage>
        <taxon>Bacteria</taxon>
        <taxon>Bacillati</taxon>
        <taxon>Bacillota</taxon>
        <taxon>Bacilli</taxon>
        <taxon>Bacillales</taxon>
        <taxon>Bacillaceae</taxon>
        <taxon>Bacillus</taxon>
        <taxon>Bacillus cereus group</taxon>
    </lineage>
</organism>
<evidence type="ECO:0000313" key="1">
    <source>
        <dbReference type="EMBL" id="ABS21610.1"/>
    </source>
</evidence>
<accession>A7GNA2</accession>
<dbReference type="eggNOG" id="ENOG502ZDMB">
    <property type="taxonomic scope" value="Bacteria"/>
</dbReference>
<dbReference type="Proteomes" id="UP000002300">
    <property type="component" value="Chromosome"/>
</dbReference>
<sequence>MFQEKEYFFCYSTNLHEFLRYEKGIKYICTAFHDTTNKRFWLFERDGELLNALDEYNERGKKLGLKNK</sequence>
<dbReference type="AlphaFoldDB" id="A7GNA2"/>
<dbReference type="STRING" id="315749.Bcer98_1288"/>
<gene>
    <name evidence="1" type="ordered locus">Bcer98_1288</name>
</gene>
<keyword evidence="2" id="KW-1185">Reference proteome</keyword>
<name>A7GNA2_BACCN</name>
<dbReference type="EMBL" id="CP000764">
    <property type="protein sequence ID" value="ABS21610.1"/>
    <property type="molecule type" value="Genomic_DNA"/>
</dbReference>
<proteinExistence type="predicted"/>
<evidence type="ECO:0000313" key="2">
    <source>
        <dbReference type="Proteomes" id="UP000002300"/>
    </source>
</evidence>
<dbReference type="GeneID" id="33896636"/>